<proteinExistence type="predicted"/>
<dbReference type="OrthoDB" id="10255969at2759"/>
<organism evidence="1 2">
    <name type="scientific">Stichopus japonicus</name>
    <name type="common">Sea cucumber</name>
    <dbReference type="NCBI Taxonomy" id="307972"/>
    <lineage>
        <taxon>Eukaryota</taxon>
        <taxon>Metazoa</taxon>
        <taxon>Echinodermata</taxon>
        <taxon>Eleutherozoa</taxon>
        <taxon>Echinozoa</taxon>
        <taxon>Holothuroidea</taxon>
        <taxon>Aspidochirotacea</taxon>
        <taxon>Aspidochirotida</taxon>
        <taxon>Stichopodidae</taxon>
        <taxon>Apostichopus</taxon>
    </lineage>
</organism>
<protein>
    <submittedName>
        <fullName evidence="1">Putative ATP-binding cassette sub-family A member 3</fullName>
    </submittedName>
</protein>
<gene>
    <name evidence="1" type="ORF">BSL78_05478</name>
</gene>
<dbReference type="Gene3D" id="3.40.50.300">
    <property type="entry name" value="P-loop containing nucleotide triphosphate hydrolases"/>
    <property type="match status" value="1"/>
</dbReference>
<keyword evidence="1" id="KW-0547">Nucleotide-binding</keyword>
<dbReference type="EMBL" id="MRZV01000138">
    <property type="protein sequence ID" value="PIK57570.1"/>
    <property type="molecule type" value="Genomic_DNA"/>
</dbReference>
<dbReference type="GO" id="GO:0016020">
    <property type="term" value="C:membrane"/>
    <property type="evidence" value="ECO:0007669"/>
    <property type="project" value="InterPro"/>
</dbReference>
<evidence type="ECO:0000313" key="1">
    <source>
        <dbReference type="EMBL" id="PIK57570.1"/>
    </source>
</evidence>
<dbReference type="PANTHER" id="PTHR19229:SF250">
    <property type="entry name" value="ABC TRANSPORTER DOMAIN-CONTAINING PROTEIN-RELATED"/>
    <property type="match status" value="1"/>
</dbReference>
<dbReference type="InterPro" id="IPR026082">
    <property type="entry name" value="ABCA"/>
</dbReference>
<sequence>MSNLSGDKKIIMLDEPTSGMDPSARRFTWDILQKHRKGRTILLTTHYMDEADLLGDRIAIMADGQLQCVGSSLFLKRKYGVGYHMSIAKAPDCPVAEVASLVKRHVPSSVLENNVGAELSFILPQEEVGKFEALFDEMERKKIELGIDSYGASVTTMEEVFIKVGDGNRDTKALPDGYGSSTESQAIENRQSAANGSMSYQEEDLEEQTNHLYEENPIRNTGLMLYCQQFRALFIKRFLTVCVIGC</sequence>
<comment type="caution">
    <text evidence="1">The sequence shown here is derived from an EMBL/GenBank/DDBJ whole genome shotgun (WGS) entry which is preliminary data.</text>
</comment>
<dbReference type="Proteomes" id="UP000230750">
    <property type="component" value="Unassembled WGS sequence"/>
</dbReference>
<dbReference type="InterPro" id="IPR027417">
    <property type="entry name" value="P-loop_NTPase"/>
</dbReference>
<accession>A0A2G8LBP0</accession>
<evidence type="ECO:0000313" key="2">
    <source>
        <dbReference type="Proteomes" id="UP000230750"/>
    </source>
</evidence>
<dbReference type="PANTHER" id="PTHR19229">
    <property type="entry name" value="ATP-BINDING CASSETTE TRANSPORTER SUBFAMILY A ABCA"/>
    <property type="match status" value="1"/>
</dbReference>
<dbReference type="GO" id="GO:0005319">
    <property type="term" value="F:lipid transporter activity"/>
    <property type="evidence" value="ECO:0007669"/>
    <property type="project" value="TreeGrafter"/>
</dbReference>
<dbReference type="STRING" id="307972.A0A2G8LBP0"/>
<dbReference type="SUPFAM" id="SSF52540">
    <property type="entry name" value="P-loop containing nucleoside triphosphate hydrolases"/>
    <property type="match status" value="1"/>
</dbReference>
<keyword evidence="2" id="KW-1185">Reference proteome</keyword>
<name>A0A2G8LBP0_STIJA</name>
<dbReference type="AlphaFoldDB" id="A0A2G8LBP0"/>
<dbReference type="GO" id="GO:0140359">
    <property type="term" value="F:ABC-type transporter activity"/>
    <property type="evidence" value="ECO:0007669"/>
    <property type="project" value="InterPro"/>
</dbReference>
<keyword evidence="1" id="KW-0067">ATP-binding</keyword>
<reference evidence="1 2" key="1">
    <citation type="journal article" date="2017" name="PLoS Biol.">
        <title>The sea cucumber genome provides insights into morphological evolution and visceral regeneration.</title>
        <authorList>
            <person name="Zhang X."/>
            <person name="Sun L."/>
            <person name="Yuan J."/>
            <person name="Sun Y."/>
            <person name="Gao Y."/>
            <person name="Zhang L."/>
            <person name="Li S."/>
            <person name="Dai H."/>
            <person name="Hamel J.F."/>
            <person name="Liu C."/>
            <person name="Yu Y."/>
            <person name="Liu S."/>
            <person name="Lin W."/>
            <person name="Guo K."/>
            <person name="Jin S."/>
            <person name="Xu P."/>
            <person name="Storey K.B."/>
            <person name="Huan P."/>
            <person name="Zhang T."/>
            <person name="Zhou Y."/>
            <person name="Zhang J."/>
            <person name="Lin C."/>
            <person name="Li X."/>
            <person name="Xing L."/>
            <person name="Huo D."/>
            <person name="Sun M."/>
            <person name="Wang L."/>
            <person name="Mercier A."/>
            <person name="Li F."/>
            <person name="Yang H."/>
            <person name="Xiang J."/>
        </authorList>
    </citation>
    <scope>NUCLEOTIDE SEQUENCE [LARGE SCALE GENOMIC DNA]</scope>
    <source>
        <strain evidence="1">Shaxun</strain>
        <tissue evidence="1">Muscle</tissue>
    </source>
</reference>
<dbReference type="GO" id="GO:0005524">
    <property type="term" value="F:ATP binding"/>
    <property type="evidence" value="ECO:0007669"/>
    <property type="project" value="UniProtKB-KW"/>
</dbReference>